<evidence type="ECO:0000256" key="5">
    <source>
        <dbReference type="ARBA" id="ARBA00046455"/>
    </source>
</evidence>
<evidence type="ECO:0000256" key="1">
    <source>
        <dbReference type="ARBA" id="ARBA00038501"/>
    </source>
</evidence>
<dbReference type="Gene3D" id="3.40.50.720">
    <property type="entry name" value="NAD(P)-binding Rossmann-like Domain"/>
    <property type="match status" value="1"/>
</dbReference>
<dbReference type="FunFam" id="3.40.50.720:FF:000537">
    <property type="entry name" value="NADH-ubiquinone oxidoreductase 39 kDa subunit"/>
    <property type="match status" value="1"/>
</dbReference>
<feature type="domain" description="NAD-dependent epimerase/dehydratase" evidence="6">
    <location>
        <begin position="57"/>
        <end position="272"/>
    </location>
</feature>
<dbReference type="PANTHER" id="PTHR12126:SF11">
    <property type="entry name" value="NADH DEHYDROGENASE [UBIQUINONE] 1 ALPHA SUBCOMPLEX SUBUNIT 9, MITOCHONDRIAL"/>
    <property type="match status" value="1"/>
</dbReference>
<sequence>MASLKICSHSSKQWASLSSVVFVPSASYSTEVNINSRMSAFRRGTGGRSSFNGVVATVFGANGHLGSVVCNKLGNTGTQLVVPYRGDFYDVAPLKLCGDLGQVYFTPYNLKDENSIRKAVKHSNLVINVIGREWETRNFSFDDVYVKGPRNIARIAKECGVERMIHVSALNAIEHPEPLMLKEGSKFLSAKWRGEMAVREEFPEAVIFRPSDIYGSEDRFITYYAAFWRRQGAGMPLWKKGEQTIKQPVSVSDVAQGILNAARNFDTNGQIYQAIGPKRYQLGELVDYFFRVMRKDKEWGYYRYDMRYDPLFSLKVFLTTQLPGWPIANLGWDKIERDHVTDRVDNSLPTLEDLGVTLTRIEDKAPWLLKMYRAHNYYDEELGEFEKPAPPPIVA</sequence>
<proteinExistence type="inferred from homology"/>
<dbReference type="Pfam" id="PF01370">
    <property type="entry name" value="Epimerase"/>
    <property type="match status" value="1"/>
</dbReference>
<dbReference type="PANTHER" id="PTHR12126">
    <property type="entry name" value="NADH-UBIQUINONE OXIDOREDUCTASE 39 KDA SUBUNIT-RELATED"/>
    <property type="match status" value="1"/>
</dbReference>
<comment type="similarity">
    <text evidence="1">Belongs to the complex I NDUFA9 subunit family.</text>
</comment>
<evidence type="ECO:0000256" key="3">
    <source>
        <dbReference type="ARBA" id="ARBA00042000"/>
    </source>
</evidence>
<dbReference type="SUPFAM" id="SSF51735">
    <property type="entry name" value="NAD(P)-binding Rossmann-fold domains"/>
    <property type="match status" value="1"/>
</dbReference>
<reference evidence="7" key="1">
    <citation type="submission" date="2021-11" db="EMBL/GenBank/DDBJ databases">
        <authorList>
            <person name="Schell T."/>
        </authorList>
    </citation>
    <scope>NUCLEOTIDE SEQUENCE</scope>
    <source>
        <strain evidence="7">M5</strain>
    </source>
</reference>
<accession>A0A8J2WPD0</accession>
<dbReference type="OrthoDB" id="275457at2759"/>
<dbReference type="InterPro" id="IPR036291">
    <property type="entry name" value="NAD(P)-bd_dom_sf"/>
</dbReference>
<protein>
    <recommendedName>
        <fullName evidence="2">NADH dehydrogenase [ubiquinone] 1 alpha subcomplex subunit 9, mitochondrial</fullName>
    </recommendedName>
    <alternativeName>
        <fullName evidence="4">Complex I-39kD</fullName>
    </alternativeName>
    <alternativeName>
        <fullName evidence="3">NADH-ubiquinone oxidoreductase 39 kDa subunit</fullName>
    </alternativeName>
</protein>
<evidence type="ECO:0000313" key="8">
    <source>
        <dbReference type="Proteomes" id="UP000789390"/>
    </source>
</evidence>
<dbReference type="EMBL" id="CAKKLH010000325">
    <property type="protein sequence ID" value="CAH0112362.1"/>
    <property type="molecule type" value="Genomic_DNA"/>
</dbReference>
<evidence type="ECO:0000313" key="7">
    <source>
        <dbReference type="EMBL" id="CAH0112362.1"/>
    </source>
</evidence>
<dbReference type="Proteomes" id="UP000789390">
    <property type="component" value="Unassembled WGS sequence"/>
</dbReference>
<dbReference type="GO" id="GO:0044877">
    <property type="term" value="F:protein-containing complex binding"/>
    <property type="evidence" value="ECO:0007669"/>
    <property type="project" value="TreeGrafter"/>
</dbReference>
<comment type="subunit">
    <text evidence="5">Complex I is composed of 45 different subunits. This a component of the hydrophobic protein fraction. Interacts with BLOC1S1. Interacts with SLC2A4. Interacts with CLOCK. Interacts with RAB5IF.</text>
</comment>
<dbReference type="GO" id="GO:0005739">
    <property type="term" value="C:mitochondrion"/>
    <property type="evidence" value="ECO:0007669"/>
    <property type="project" value="TreeGrafter"/>
</dbReference>
<evidence type="ECO:0000256" key="2">
    <source>
        <dbReference type="ARBA" id="ARBA00040720"/>
    </source>
</evidence>
<gene>
    <name evidence="7" type="ORF">DGAL_LOCUS16077</name>
</gene>
<name>A0A8J2WPD0_9CRUS</name>
<dbReference type="InterPro" id="IPR001509">
    <property type="entry name" value="Epimerase_deHydtase"/>
</dbReference>
<dbReference type="InterPro" id="IPR051207">
    <property type="entry name" value="ComplexI_NDUFA9_subunit"/>
</dbReference>
<dbReference type="AlphaFoldDB" id="A0A8J2WPD0"/>
<evidence type="ECO:0000259" key="6">
    <source>
        <dbReference type="Pfam" id="PF01370"/>
    </source>
</evidence>
<evidence type="ECO:0000256" key="4">
    <source>
        <dbReference type="ARBA" id="ARBA00043145"/>
    </source>
</evidence>
<keyword evidence="8" id="KW-1185">Reference proteome</keyword>
<comment type="caution">
    <text evidence="7">The sequence shown here is derived from an EMBL/GenBank/DDBJ whole genome shotgun (WGS) entry which is preliminary data.</text>
</comment>
<organism evidence="7 8">
    <name type="scientific">Daphnia galeata</name>
    <dbReference type="NCBI Taxonomy" id="27404"/>
    <lineage>
        <taxon>Eukaryota</taxon>
        <taxon>Metazoa</taxon>
        <taxon>Ecdysozoa</taxon>
        <taxon>Arthropoda</taxon>
        <taxon>Crustacea</taxon>
        <taxon>Branchiopoda</taxon>
        <taxon>Diplostraca</taxon>
        <taxon>Cladocera</taxon>
        <taxon>Anomopoda</taxon>
        <taxon>Daphniidae</taxon>
        <taxon>Daphnia</taxon>
    </lineage>
</organism>
<dbReference type="CDD" id="cd05271">
    <property type="entry name" value="NDUFA9_like_SDR_a"/>
    <property type="match status" value="1"/>
</dbReference>